<dbReference type="Proteomes" id="UP001302126">
    <property type="component" value="Unassembled WGS sequence"/>
</dbReference>
<dbReference type="EMBL" id="MU864381">
    <property type="protein sequence ID" value="KAK4189001.1"/>
    <property type="molecule type" value="Genomic_DNA"/>
</dbReference>
<keyword evidence="1" id="KW-0812">Transmembrane</keyword>
<sequence length="735" mass="83580">MGYFQTPLLGFGGASILACLFFCILFPIFLNRWRQLSSSTKSGSNGSSHNGYAFLGDEKPRSQRLEAKRRQRMDSFKDMYHKLQNLEDFPDILPEARQMLESLLEKGLRMARYKPLSTNILDIKEFDAVKLQKFMLDRQTVVGHEFEAYVRRREEGGPPELFQSLEEACKFLQNSAPWNYTDGAWLARVHQITTPFSLRSVTKDAWQIFSEELGDGDLEKNHIWLYRDLLQSVGVNLPDGHTKDFIHPRHGMEDEAIWRYAIGQLLVSTFPNDFLPEILGFNLHYEQPAIGVLKANKELPEFGISPYYYALHISIDNADSGHCAMALGNIVHFMEIVRETGMMDSKSAWKRVQAGYCLGQSLDEKETVDDYEDRLVEFLHRKASIAQKIHCTSRARIGKKSLSSWFDPDEGCDTGDDSWKDEFLVALADSKPWVHRGDSGKSALMRELSWKGRMFGAFTHDEVELMRTWIDTLPSKDSGRQELAYWDLVGGFTSVEKAFHPPRRDVAVTHPVFSVTAEWTPSLRSKFVPQPPSQISRLEMDDLMVLWFVHSALLENTISSPHQTMNPLVSHCLQILRAEKGYKPEGTGIACMDEQLRPSHSPDLVSIGLDIFRRHSSTLGEAPTCLGDVLGSPHDDDLGDAARFAHKLLGWAQRPAKNMVFLLGLARAFVDLEVWVAGSDTLLGGREREALRLMIERKLVGLEKCLDELKEDEDRRREFVAGYEIGRAEIEKLFG</sequence>
<keyword evidence="1" id="KW-0472">Membrane</keyword>
<name>A0AAN6WWV1_9PEZI</name>
<dbReference type="SMART" id="SM01236">
    <property type="entry name" value="Haem_oxygenase_2"/>
    <property type="match status" value="1"/>
</dbReference>
<comment type="caution">
    <text evidence="2">The sequence shown here is derived from an EMBL/GenBank/DDBJ whole genome shotgun (WGS) entry which is preliminary data.</text>
</comment>
<gene>
    <name evidence="2" type="ORF">QBC35DRAFT_178199</name>
</gene>
<evidence type="ECO:0000256" key="1">
    <source>
        <dbReference type="SAM" id="Phobius"/>
    </source>
</evidence>
<keyword evidence="3" id="KW-1185">Reference proteome</keyword>
<reference evidence="2" key="1">
    <citation type="journal article" date="2023" name="Mol. Phylogenet. Evol.">
        <title>Genome-scale phylogeny and comparative genomics of the fungal order Sordariales.</title>
        <authorList>
            <person name="Hensen N."/>
            <person name="Bonometti L."/>
            <person name="Westerberg I."/>
            <person name="Brannstrom I.O."/>
            <person name="Guillou S."/>
            <person name="Cros-Aarteil S."/>
            <person name="Calhoun S."/>
            <person name="Haridas S."/>
            <person name="Kuo A."/>
            <person name="Mondo S."/>
            <person name="Pangilinan J."/>
            <person name="Riley R."/>
            <person name="LaButti K."/>
            <person name="Andreopoulos B."/>
            <person name="Lipzen A."/>
            <person name="Chen C."/>
            <person name="Yan M."/>
            <person name="Daum C."/>
            <person name="Ng V."/>
            <person name="Clum A."/>
            <person name="Steindorff A."/>
            <person name="Ohm R.A."/>
            <person name="Martin F."/>
            <person name="Silar P."/>
            <person name="Natvig D.O."/>
            <person name="Lalanne C."/>
            <person name="Gautier V."/>
            <person name="Ament-Velasquez S.L."/>
            <person name="Kruys A."/>
            <person name="Hutchinson M.I."/>
            <person name="Powell A.J."/>
            <person name="Barry K."/>
            <person name="Miller A.N."/>
            <person name="Grigoriev I.V."/>
            <person name="Debuchy R."/>
            <person name="Gladieux P."/>
            <person name="Hiltunen Thoren M."/>
            <person name="Johannesson H."/>
        </authorList>
    </citation>
    <scope>NUCLEOTIDE SEQUENCE</scope>
    <source>
        <strain evidence="2">PSN309</strain>
    </source>
</reference>
<dbReference type="AlphaFoldDB" id="A0AAN6WWV1"/>
<feature type="transmembrane region" description="Helical" evidence="1">
    <location>
        <begin position="6"/>
        <end position="30"/>
    </location>
</feature>
<protein>
    <submittedName>
        <fullName evidence="2">Uncharacterized protein</fullName>
    </submittedName>
</protein>
<proteinExistence type="predicted"/>
<dbReference type="Gene3D" id="1.20.910.10">
    <property type="entry name" value="Heme oxygenase-like"/>
    <property type="match status" value="1"/>
</dbReference>
<reference evidence="2" key="2">
    <citation type="submission" date="2023-05" db="EMBL/GenBank/DDBJ databases">
        <authorList>
            <consortium name="Lawrence Berkeley National Laboratory"/>
            <person name="Steindorff A."/>
            <person name="Hensen N."/>
            <person name="Bonometti L."/>
            <person name="Westerberg I."/>
            <person name="Brannstrom I.O."/>
            <person name="Guillou S."/>
            <person name="Cros-Aarteil S."/>
            <person name="Calhoun S."/>
            <person name="Haridas S."/>
            <person name="Kuo A."/>
            <person name="Mondo S."/>
            <person name="Pangilinan J."/>
            <person name="Riley R."/>
            <person name="Labutti K."/>
            <person name="Andreopoulos B."/>
            <person name="Lipzen A."/>
            <person name="Chen C."/>
            <person name="Yanf M."/>
            <person name="Daum C."/>
            <person name="Ng V."/>
            <person name="Clum A."/>
            <person name="Ohm R."/>
            <person name="Martin F."/>
            <person name="Silar P."/>
            <person name="Natvig D."/>
            <person name="Lalanne C."/>
            <person name="Gautier V."/>
            <person name="Ament-Velasquez S.L."/>
            <person name="Kruys A."/>
            <person name="Hutchinson M.I."/>
            <person name="Powell A.J."/>
            <person name="Barry K."/>
            <person name="Miller A.N."/>
            <person name="Grigoriev I.V."/>
            <person name="Debuchy R."/>
            <person name="Gladieux P."/>
            <person name="Thoren M.H."/>
            <person name="Johannesson H."/>
        </authorList>
    </citation>
    <scope>NUCLEOTIDE SEQUENCE</scope>
    <source>
        <strain evidence="2">PSN309</strain>
    </source>
</reference>
<keyword evidence="1" id="KW-1133">Transmembrane helix</keyword>
<accession>A0AAN6WWV1</accession>
<dbReference type="InterPro" id="IPR016084">
    <property type="entry name" value="Haem_Oase-like_multi-hlx"/>
</dbReference>
<organism evidence="2 3">
    <name type="scientific">Podospora australis</name>
    <dbReference type="NCBI Taxonomy" id="1536484"/>
    <lineage>
        <taxon>Eukaryota</taxon>
        <taxon>Fungi</taxon>
        <taxon>Dikarya</taxon>
        <taxon>Ascomycota</taxon>
        <taxon>Pezizomycotina</taxon>
        <taxon>Sordariomycetes</taxon>
        <taxon>Sordariomycetidae</taxon>
        <taxon>Sordariales</taxon>
        <taxon>Podosporaceae</taxon>
        <taxon>Podospora</taxon>
    </lineage>
</organism>
<evidence type="ECO:0000313" key="2">
    <source>
        <dbReference type="EMBL" id="KAK4189001.1"/>
    </source>
</evidence>
<evidence type="ECO:0000313" key="3">
    <source>
        <dbReference type="Proteomes" id="UP001302126"/>
    </source>
</evidence>
<dbReference type="Pfam" id="PF14518">
    <property type="entry name" value="Haem_oxygenas_2"/>
    <property type="match status" value="1"/>
</dbReference>